<dbReference type="Proteomes" id="UP001178507">
    <property type="component" value="Unassembled WGS sequence"/>
</dbReference>
<protein>
    <recommendedName>
        <fullName evidence="4">RING-type domain-containing protein</fullName>
    </recommendedName>
</protein>
<gene>
    <name evidence="5" type="ORF">EVOR1521_LOCUS15754</name>
</gene>
<comment type="caution">
    <text evidence="5">The sequence shown here is derived from an EMBL/GenBank/DDBJ whole genome shotgun (WGS) entry which is preliminary data.</text>
</comment>
<accession>A0AA36IMS5</accession>
<organism evidence="5 6">
    <name type="scientific">Effrenium voratum</name>
    <dbReference type="NCBI Taxonomy" id="2562239"/>
    <lineage>
        <taxon>Eukaryota</taxon>
        <taxon>Sar</taxon>
        <taxon>Alveolata</taxon>
        <taxon>Dinophyceae</taxon>
        <taxon>Suessiales</taxon>
        <taxon>Symbiodiniaceae</taxon>
        <taxon>Effrenium</taxon>
    </lineage>
</organism>
<dbReference type="GO" id="GO:0008270">
    <property type="term" value="F:zinc ion binding"/>
    <property type="evidence" value="ECO:0007669"/>
    <property type="project" value="UniProtKB-KW"/>
</dbReference>
<sequence length="277" mass="31396">MVWAHRVPRADESDDTRFHAASQHLEEERRRLLVDAQAKQQEQTALEVEVKRLRKELELQRSETNEQTRFLRERLEHQRREGATLELEILKAQIGVSDRSEESKEVKHEVECKTQEILKAMQLLSDQQRSTFQHVSTLTSDMLRACSRTQGDESRGASHRSLTMQRQPSPQPAAPPAPTTQPAPHTPMQAVSPSGAALEEGSLPWFQGMKANLEEFGDVEVFLDQQAQECMSCCQAIEAAYRARPRKCSHVFHVECLLHCWSEGICPVCGTSFAPEA</sequence>
<feature type="domain" description="RING-type" evidence="4">
    <location>
        <begin position="230"/>
        <end position="269"/>
    </location>
</feature>
<keyword evidence="6" id="KW-1185">Reference proteome</keyword>
<feature type="region of interest" description="Disordered" evidence="3">
    <location>
        <begin position="147"/>
        <end position="196"/>
    </location>
</feature>
<evidence type="ECO:0000313" key="6">
    <source>
        <dbReference type="Proteomes" id="UP001178507"/>
    </source>
</evidence>
<keyword evidence="1" id="KW-0479">Metal-binding</keyword>
<feature type="coiled-coil region" evidence="2">
    <location>
        <begin position="22"/>
        <end position="81"/>
    </location>
</feature>
<dbReference type="SUPFAM" id="SSF57850">
    <property type="entry name" value="RING/U-box"/>
    <property type="match status" value="1"/>
</dbReference>
<dbReference type="InterPro" id="IPR001841">
    <property type="entry name" value="Znf_RING"/>
</dbReference>
<evidence type="ECO:0000259" key="4">
    <source>
        <dbReference type="PROSITE" id="PS50089"/>
    </source>
</evidence>
<dbReference type="EMBL" id="CAUJNA010002046">
    <property type="protein sequence ID" value="CAJ1390283.1"/>
    <property type="molecule type" value="Genomic_DNA"/>
</dbReference>
<feature type="compositionally biased region" description="Pro residues" evidence="3">
    <location>
        <begin position="169"/>
        <end position="185"/>
    </location>
</feature>
<dbReference type="Gene3D" id="3.30.40.10">
    <property type="entry name" value="Zinc/RING finger domain, C3HC4 (zinc finger)"/>
    <property type="match status" value="1"/>
</dbReference>
<proteinExistence type="predicted"/>
<dbReference type="CDD" id="cd16448">
    <property type="entry name" value="RING-H2"/>
    <property type="match status" value="1"/>
</dbReference>
<evidence type="ECO:0000256" key="2">
    <source>
        <dbReference type="SAM" id="Coils"/>
    </source>
</evidence>
<keyword evidence="1" id="KW-0862">Zinc</keyword>
<keyword evidence="1" id="KW-0863">Zinc-finger</keyword>
<name>A0AA36IMS5_9DINO</name>
<keyword evidence="2" id="KW-0175">Coiled coil</keyword>
<reference evidence="5" key="1">
    <citation type="submission" date="2023-08" db="EMBL/GenBank/DDBJ databases">
        <authorList>
            <person name="Chen Y."/>
            <person name="Shah S."/>
            <person name="Dougan E. K."/>
            <person name="Thang M."/>
            <person name="Chan C."/>
        </authorList>
    </citation>
    <scope>NUCLEOTIDE SEQUENCE</scope>
</reference>
<evidence type="ECO:0000256" key="3">
    <source>
        <dbReference type="SAM" id="MobiDB-lite"/>
    </source>
</evidence>
<dbReference type="AlphaFoldDB" id="A0AA36IMS5"/>
<evidence type="ECO:0000256" key="1">
    <source>
        <dbReference type="PROSITE-ProRule" id="PRU00175"/>
    </source>
</evidence>
<evidence type="ECO:0000313" key="5">
    <source>
        <dbReference type="EMBL" id="CAJ1390283.1"/>
    </source>
</evidence>
<dbReference type="InterPro" id="IPR013083">
    <property type="entry name" value="Znf_RING/FYVE/PHD"/>
</dbReference>
<dbReference type="PROSITE" id="PS50089">
    <property type="entry name" value="ZF_RING_2"/>
    <property type="match status" value="1"/>
</dbReference>